<dbReference type="Pfam" id="PF00034">
    <property type="entry name" value="Cytochrom_C"/>
    <property type="match status" value="1"/>
</dbReference>
<evidence type="ECO:0000256" key="3">
    <source>
        <dbReference type="ARBA" id="ARBA00022723"/>
    </source>
</evidence>
<keyword evidence="5 6" id="KW-0408">Iron</keyword>
<keyword evidence="3 6" id="KW-0479">Metal-binding</keyword>
<dbReference type="Pfam" id="PF03150">
    <property type="entry name" value="CCP_MauG"/>
    <property type="match status" value="1"/>
</dbReference>
<reference evidence="8 9" key="1">
    <citation type="submission" date="2020-06" db="EMBL/GenBank/DDBJ databases">
        <title>Description of novel acetic acid bacteria.</title>
        <authorList>
            <person name="Sombolestani A."/>
        </authorList>
    </citation>
    <scope>NUCLEOTIDE SEQUENCE [LARGE SCALE GENOMIC DNA]</scope>
    <source>
        <strain evidence="8 9">LMG 31431</strain>
    </source>
</reference>
<comment type="caution">
    <text evidence="8">The sequence shown here is derived from an EMBL/GenBank/DDBJ whole genome shotgun (WGS) entry which is preliminary data.</text>
</comment>
<dbReference type="Pfam" id="PF14376">
    <property type="entry name" value="Haem_bd"/>
    <property type="match status" value="1"/>
</dbReference>
<dbReference type="GO" id="GO:0004130">
    <property type="term" value="F:cytochrome-c peroxidase activity"/>
    <property type="evidence" value="ECO:0007669"/>
    <property type="project" value="TreeGrafter"/>
</dbReference>
<evidence type="ECO:0000256" key="6">
    <source>
        <dbReference type="PROSITE-ProRule" id="PRU00433"/>
    </source>
</evidence>
<dbReference type="SUPFAM" id="SSF46626">
    <property type="entry name" value="Cytochrome c"/>
    <property type="match status" value="2"/>
</dbReference>
<proteinExistence type="predicted"/>
<evidence type="ECO:0000313" key="8">
    <source>
        <dbReference type="EMBL" id="NVN11193.1"/>
    </source>
</evidence>
<dbReference type="EMBL" id="JABXXP010000132">
    <property type="protein sequence ID" value="NVN11193.1"/>
    <property type="molecule type" value="Genomic_DNA"/>
</dbReference>
<dbReference type="PROSITE" id="PS51007">
    <property type="entry name" value="CYTC"/>
    <property type="match status" value="2"/>
</dbReference>
<keyword evidence="4" id="KW-0560">Oxidoreductase</keyword>
<evidence type="ECO:0000313" key="9">
    <source>
        <dbReference type="Proteomes" id="UP000534870"/>
    </source>
</evidence>
<dbReference type="AlphaFoldDB" id="A0A7Y7IVM6"/>
<dbReference type="InterPro" id="IPR004852">
    <property type="entry name" value="Di-haem_cyt_c_peroxidsae"/>
</dbReference>
<dbReference type="InterPro" id="IPR036909">
    <property type="entry name" value="Cyt_c-like_dom_sf"/>
</dbReference>
<dbReference type="PANTHER" id="PTHR30600:SF7">
    <property type="entry name" value="CYTOCHROME C PEROXIDASE-RELATED"/>
    <property type="match status" value="1"/>
</dbReference>
<gene>
    <name evidence="8" type="ORF">HUK84_08575</name>
</gene>
<dbReference type="SMART" id="SM01235">
    <property type="entry name" value="Haem_bd"/>
    <property type="match status" value="1"/>
</dbReference>
<dbReference type="Proteomes" id="UP000534870">
    <property type="component" value="Unassembled WGS sequence"/>
</dbReference>
<evidence type="ECO:0000259" key="7">
    <source>
        <dbReference type="PROSITE" id="PS51007"/>
    </source>
</evidence>
<dbReference type="GO" id="GO:0046872">
    <property type="term" value="F:metal ion binding"/>
    <property type="evidence" value="ECO:0007669"/>
    <property type="project" value="UniProtKB-KW"/>
</dbReference>
<feature type="domain" description="Cytochrome c" evidence="7">
    <location>
        <begin position="217"/>
        <end position="326"/>
    </location>
</feature>
<protein>
    <submittedName>
        <fullName evidence="8">Heme-binding domain-containing protein</fullName>
    </submittedName>
</protein>
<evidence type="ECO:0000256" key="5">
    <source>
        <dbReference type="ARBA" id="ARBA00023004"/>
    </source>
</evidence>
<feature type="domain" description="Cytochrome c" evidence="7">
    <location>
        <begin position="370"/>
        <end position="491"/>
    </location>
</feature>
<dbReference type="Gene3D" id="1.10.760.10">
    <property type="entry name" value="Cytochrome c-like domain"/>
    <property type="match status" value="2"/>
</dbReference>
<organism evidence="8 9">
    <name type="scientific">Nguyenibacter vanlangensis</name>
    <dbReference type="NCBI Taxonomy" id="1216886"/>
    <lineage>
        <taxon>Bacteria</taxon>
        <taxon>Pseudomonadati</taxon>
        <taxon>Pseudomonadota</taxon>
        <taxon>Alphaproteobacteria</taxon>
        <taxon>Acetobacterales</taxon>
        <taxon>Acetobacteraceae</taxon>
        <taxon>Nguyenibacter</taxon>
    </lineage>
</organism>
<dbReference type="InterPro" id="IPR009056">
    <property type="entry name" value="Cyt_c-like_dom"/>
</dbReference>
<dbReference type="GO" id="GO:0020037">
    <property type="term" value="F:heme binding"/>
    <property type="evidence" value="ECO:0007669"/>
    <property type="project" value="InterPro"/>
</dbReference>
<keyword evidence="2 6" id="KW-0349">Heme</keyword>
<dbReference type="GO" id="GO:0009055">
    <property type="term" value="F:electron transfer activity"/>
    <property type="evidence" value="ECO:0007669"/>
    <property type="project" value="InterPro"/>
</dbReference>
<dbReference type="InterPro" id="IPR025992">
    <property type="entry name" value="Haem-bd"/>
</dbReference>
<dbReference type="PANTHER" id="PTHR30600">
    <property type="entry name" value="CYTOCHROME C PEROXIDASE-RELATED"/>
    <property type="match status" value="1"/>
</dbReference>
<evidence type="ECO:0000256" key="1">
    <source>
        <dbReference type="ARBA" id="ARBA00004196"/>
    </source>
</evidence>
<sequence length="512" mass="55347">MRVAGDGRPGATPARGCRCGRTNNGGGIVARGTFGKIVAGLVAAGLVAYGATVAFLDHFDHQGAPQIPQGSLSLRDPVSMKAFAAFQEARCDYCHVAGTKLPFYFSLPFANQIMARDLTQGQRHFQFRPVIAAFQAGKPPSVEQLSRIEEVITQNRMPPWAYLALHWHAYLDARQRRDILAWIADQRRRYYATPGVAPQFAGEVIQPIPQSVPVDWQKAELGRQLFFDKRLSGDGTLNCASCHGLNTGGVDRMVTATGINGQKGPINTPSVYNAVFNLAQFWNGRAADLAAQAAGPVTNPVEMGSHDWATVAATIAAVPEYATAFGSLYGPNAVTEKTVTNAIAEYEKTLITPDSRFDLYLKGDSRALSAQELRGYARFKQIGCSGCHSGVAVGGDAFEILGLEGPYFQDRDKPLTQADLGRFAVTQSRADLQRFKVPNLRNVALTPPYFHDGSAATLEQAIRVMARYQTPAGSLSDQDVADIAAFLRTLTGKFQGMDLKDVPAEPPLRPAG</sequence>
<evidence type="ECO:0000256" key="4">
    <source>
        <dbReference type="ARBA" id="ARBA00023002"/>
    </source>
</evidence>
<dbReference type="GO" id="GO:0030313">
    <property type="term" value="C:cell envelope"/>
    <property type="evidence" value="ECO:0007669"/>
    <property type="project" value="UniProtKB-SubCell"/>
</dbReference>
<dbReference type="InterPro" id="IPR051395">
    <property type="entry name" value="Cytochrome_c_Peroxidase/MauG"/>
</dbReference>
<comment type="subcellular location">
    <subcellularLocation>
        <location evidence="1">Cell envelope</location>
    </subcellularLocation>
</comment>
<evidence type="ECO:0000256" key="2">
    <source>
        <dbReference type="ARBA" id="ARBA00022617"/>
    </source>
</evidence>
<name>A0A7Y7IVM6_9PROT</name>
<accession>A0A7Y7IVM6</accession>